<dbReference type="STRING" id="640132.Srot_0227"/>
<dbReference type="OrthoDB" id="4641441at2"/>
<feature type="transmembrane region" description="Helical" evidence="2">
    <location>
        <begin position="29"/>
        <end position="49"/>
    </location>
</feature>
<evidence type="ECO:0000313" key="3">
    <source>
        <dbReference type="EMBL" id="ADG96714.1"/>
    </source>
</evidence>
<keyword evidence="2" id="KW-1133">Transmembrane helix</keyword>
<proteinExistence type="predicted"/>
<organism evidence="3 4">
    <name type="scientific">Segniliparus rotundus (strain ATCC BAA-972 / CDC 1076 / CIP 108378 / DSM 44985 / JCM 13578)</name>
    <dbReference type="NCBI Taxonomy" id="640132"/>
    <lineage>
        <taxon>Bacteria</taxon>
        <taxon>Bacillati</taxon>
        <taxon>Actinomycetota</taxon>
        <taxon>Actinomycetes</taxon>
        <taxon>Mycobacteriales</taxon>
        <taxon>Segniliparaceae</taxon>
        <taxon>Segniliparus</taxon>
    </lineage>
</organism>
<accession>D6ZAH2</accession>
<sequence length="353" mass="37455">MRNWAQQAAVGVRRYFTRAPRRALLRRRLCALCAPFVALALLSAGYLFWVCATGKDAVGLFDRQDVPHLHEKARSLLDWDILEPWKAHFAEGDADILEGRLTAAEQHFSEAVALADNPDSCPARINLVVVLESLADEHTNAGGLAHARADLAKAHDAMRDAPAGCFTPKPAAAGDQDARLFAETTARLRVKADQLAHGDLRYDPHDSTYHYTPGDSTAKLETPPGPGPCPQTNDPEQTACIRDKDQPPPPSDSSEQQDPSDDGAEQHPRGDGAPPEASPPQGSASPPGRSGPQGGPSDPNTAGGSINDIGPDRLPAPGLGPLQHKLNPQSGGDPADKIKQAQADANGSGEDHE</sequence>
<protein>
    <submittedName>
        <fullName evidence="3">Uncharacterized protein</fullName>
    </submittedName>
</protein>
<reference evidence="3 4" key="1">
    <citation type="journal article" date="2010" name="Stand. Genomic Sci.">
        <title>Complete genome sequence of Segniliparus rotundus type strain (CDC 1076).</title>
        <authorList>
            <person name="Sikorski J."/>
            <person name="Lapidus A."/>
            <person name="Copeland A."/>
            <person name="Misra M."/>
            <person name="Glavina Del Rio T."/>
            <person name="Nolan M."/>
            <person name="Lucas S."/>
            <person name="Chen F."/>
            <person name="Tice H."/>
            <person name="Cheng J.F."/>
            <person name="Jando M."/>
            <person name="Schneider S."/>
            <person name="Bruce D."/>
            <person name="Goodwin L."/>
            <person name="Pitluck S."/>
            <person name="Liolios K."/>
            <person name="Mikhailova N."/>
            <person name="Pati A."/>
            <person name="Ivanova N."/>
            <person name="Mavromatis K."/>
            <person name="Chen A."/>
            <person name="Palaniappan K."/>
            <person name="Chertkov O."/>
            <person name="Land M."/>
            <person name="Hauser L."/>
            <person name="Chang Y.J."/>
            <person name="Jeffries C.D."/>
            <person name="Brettin T."/>
            <person name="Detter J.C."/>
            <person name="Han C."/>
            <person name="Rohde M."/>
            <person name="Goker M."/>
            <person name="Bristow J."/>
            <person name="Eisen J.A."/>
            <person name="Markowitz V."/>
            <person name="Hugenholtz P."/>
            <person name="Kyrpides N.C."/>
            <person name="Klenk H.P."/>
        </authorList>
    </citation>
    <scope>NUCLEOTIDE SEQUENCE [LARGE SCALE GENOMIC DNA]</scope>
    <source>
        <strain evidence="4">ATCC BAA-972 / CDC 1076 / CIP 108378 / DSM 44985 / JCM 13578</strain>
    </source>
</reference>
<dbReference type="HOGENOM" id="CLU_785017_0_0_11"/>
<name>D6ZAH2_SEGRD</name>
<dbReference type="AlphaFoldDB" id="D6ZAH2"/>
<dbReference type="KEGG" id="srt:Srot_0227"/>
<evidence type="ECO:0000256" key="1">
    <source>
        <dbReference type="SAM" id="MobiDB-lite"/>
    </source>
</evidence>
<keyword evidence="2" id="KW-0812">Transmembrane</keyword>
<feature type="compositionally biased region" description="Low complexity" evidence="1">
    <location>
        <begin position="272"/>
        <end position="299"/>
    </location>
</feature>
<dbReference type="EMBL" id="CP001958">
    <property type="protein sequence ID" value="ADG96714.1"/>
    <property type="molecule type" value="Genomic_DNA"/>
</dbReference>
<dbReference type="Proteomes" id="UP000002247">
    <property type="component" value="Chromosome"/>
</dbReference>
<feature type="compositionally biased region" description="Basic and acidic residues" evidence="1">
    <location>
        <begin position="199"/>
        <end position="208"/>
    </location>
</feature>
<dbReference type="RefSeq" id="WP_013137170.1">
    <property type="nucleotide sequence ID" value="NC_014168.1"/>
</dbReference>
<keyword evidence="4" id="KW-1185">Reference proteome</keyword>
<feature type="region of interest" description="Disordered" evidence="1">
    <location>
        <begin position="199"/>
        <end position="353"/>
    </location>
</feature>
<gene>
    <name evidence="3" type="ordered locus">Srot_0227</name>
</gene>
<dbReference type="eggNOG" id="ENOG50338GX">
    <property type="taxonomic scope" value="Bacteria"/>
</dbReference>
<keyword evidence="2" id="KW-0472">Membrane</keyword>
<evidence type="ECO:0000313" key="4">
    <source>
        <dbReference type="Proteomes" id="UP000002247"/>
    </source>
</evidence>
<evidence type="ECO:0000256" key="2">
    <source>
        <dbReference type="SAM" id="Phobius"/>
    </source>
</evidence>